<reference evidence="2 3" key="1">
    <citation type="journal article" date="2016" name="Genome Announc.">
        <title>Complete Genome Sequence of Methylobacterium populi P-1M, Isolated from Pink-Pigmented Household Biofilm.</title>
        <authorList>
            <person name="Morohoshi T."/>
            <person name="Ikeda T."/>
        </authorList>
    </citation>
    <scope>NUCLEOTIDE SEQUENCE [LARGE SCALE GENOMIC DNA]</scope>
    <source>
        <strain evidence="2 3">P-1M</strain>
    </source>
</reference>
<dbReference type="GO" id="GO:0015074">
    <property type="term" value="P:DNA integration"/>
    <property type="evidence" value="ECO:0007669"/>
    <property type="project" value="InterPro"/>
</dbReference>
<evidence type="ECO:0000313" key="3">
    <source>
        <dbReference type="Proteomes" id="UP000218288"/>
    </source>
</evidence>
<dbReference type="Gene3D" id="1.10.443.10">
    <property type="entry name" value="Intergrase catalytic core"/>
    <property type="match status" value="1"/>
</dbReference>
<proteinExistence type="predicted"/>
<gene>
    <name evidence="2" type="ORF">MPPM_0410</name>
</gene>
<dbReference type="EMBL" id="AP014809">
    <property type="protein sequence ID" value="BAU89015.1"/>
    <property type="molecule type" value="Genomic_DNA"/>
</dbReference>
<protein>
    <recommendedName>
        <fullName evidence="4">Integrase</fullName>
    </recommendedName>
</protein>
<evidence type="ECO:0000256" key="1">
    <source>
        <dbReference type="ARBA" id="ARBA00023172"/>
    </source>
</evidence>
<dbReference type="GO" id="GO:0006310">
    <property type="term" value="P:DNA recombination"/>
    <property type="evidence" value="ECO:0007669"/>
    <property type="project" value="UniProtKB-KW"/>
</dbReference>
<dbReference type="SUPFAM" id="SSF56349">
    <property type="entry name" value="DNA breaking-rejoining enzymes"/>
    <property type="match status" value="1"/>
</dbReference>
<dbReference type="InterPro" id="IPR011010">
    <property type="entry name" value="DNA_brk_join_enz"/>
</dbReference>
<dbReference type="AlphaFoldDB" id="A0A161JK35"/>
<dbReference type="RefSeq" id="WP_096483431.1">
    <property type="nucleotide sequence ID" value="NZ_AP014809.1"/>
</dbReference>
<evidence type="ECO:0008006" key="4">
    <source>
        <dbReference type="Google" id="ProtNLM"/>
    </source>
</evidence>
<organism evidence="2 3">
    <name type="scientific">Methylorubrum populi</name>
    <dbReference type="NCBI Taxonomy" id="223967"/>
    <lineage>
        <taxon>Bacteria</taxon>
        <taxon>Pseudomonadati</taxon>
        <taxon>Pseudomonadota</taxon>
        <taxon>Alphaproteobacteria</taxon>
        <taxon>Hyphomicrobiales</taxon>
        <taxon>Methylobacteriaceae</taxon>
        <taxon>Methylorubrum</taxon>
    </lineage>
</organism>
<sequence length="556" mass="61052">MRSRHLTRNGTARVFQIRLPKRLDPDFHLAPIRITLGPTPNSRARRVADILAGLARIEFERIGAQPILPEPAAARRSVEQLLALTVPTLLGMNALADSRLSDEIREPATEAAFDALAQLGLDRATGRGVFANGAIRFEAPFVAALREENPARALIGQPLLPTKEADPIQNQLDAIQAQQAELLARLAPQMPGPKGSLFSLAADKAIAAKRETHGPTDPEIGSLDHRKTVFVGIVGDKPVDAYSREDLQTFANALAWLPPNISKQSGCDLSQIKEIIATNREKKAPGLSQNSIKSYLNRIKGILRQACTDARVPIGFAGRIVIPKRAAPPKRRTAPAHDELGRVVAAGVASGILSDALLVPLGLLTGRRIGLLAHMRRENIKRYNGAWVCFPQSHEWRDGAWCPIPFKTDESLSFFVLHDIFAECGFIDWAQRECGPVFPALMMAKDPADAAQKRMGRLYRTAEADPQRSGTFHALRTGKIRNDRELRLDPRAVRLQVGHELGDTHERYDGQLTDAELAAYATAPLPPGVDWTLLKTIDFEAYARCQPKGGRRKKTS</sequence>
<dbReference type="InterPro" id="IPR013762">
    <property type="entry name" value="Integrase-like_cat_sf"/>
</dbReference>
<name>A0A161JK35_9HYPH</name>
<dbReference type="GO" id="GO:0003677">
    <property type="term" value="F:DNA binding"/>
    <property type="evidence" value="ECO:0007669"/>
    <property type="project" value="InterPro"/>
</dbReference>
<accession>A0A161JK35</accession>
<keyword evidence="1" id="KW-0233">DNA recombination</keyword>
<dbReference type="OrthoDB" id="8243411at2"/>
<dbReference type="Proteomes" id="UP000218288">
    <property type="component" value="Chromosome"/>
</dbReference>
<evidence type="ECO:0000313" key="2">
    <source>
        <dbReference type="EMBL" id="BAU89015.1"/>
    </source>
</evidence>